<feature type="region of interest" description="Disordered" evidence="1">
    <location>
        <begin position="119"/>
        <end position="142"/>
    </location>
</feature>
<dbReference type="AlphaFoldDB" id="A0A9P6X7T4"/>
<evidence type="ECO:0000313" key="2">
    <source>
        <dbReference type="EMBL" id="KAG1306912.1"/>
    </source>
</evidence>
<comment type="caution">
    <text evidence="2">The sequence shown here is derived from an EMBL/GenBank/DDBJ whole genome shotgun (WGS) entry which is preliminary data.</text>
</comment>
<gene>
    <name evidence="2" type="ORF">G6F64_007221</name>
</gene>
<dbReference type="EMBL" id="JAANQT010001041">
    <property type="protein sequence ID" value="KAG1306912.1"/>
    <property type="molecule type" value="Genomic_DNA"/>
</dbReference>
<dbReference type="Proteomes" id="UP000716291">
    <property type="component" value="Unassembled WGS sequence"/>
</dbReference>
<evidence type="ECO:0000313" key="3">
    <source>
        <dbReference type="Proteomes" id="UP000716291"/>
    </source>
</evidence>
<proteinExistence type="predicted"/>
<protein>
    <submittedName>
        <fullName evidence="2">Uncharacterized protein</fullName>
    </submittedName>
</protein>
<accession>A0A9P6X7T4</accession>
<sequence length="142" mass="16245">MNITNLKALTRKDLRRQAGNKPILEESIDVQSLPEEILDDLKTTPKSVLRAKLKKFAKDASKYEEGKSRSPVHTSGRETAEIYQEFQHVVENGGTEADMDKELDKDAKELTTKALRLSNSLQYPENDDEEEKNYFFPSEIVE</sequence>
<keyword evidence="3" id="KW-1185">Reference proteome</keyword>
<name>A0A9P6X7T4_RHIOR</name>
<organism evidence="2 3">
    <name type="scientific">Rhizopus oryzae</name>
    <name type="common">Mucormycosis agent</name>
    <name type="synonym">Rhizopus arrhizus var. delemar</name>
    <dbReference type="NCBI Taxonomy" id="64495"/>
    <lineage>
        <taxon>Eukaryota</taxon>
        <taxon>Fungi</taxon>
        <taxon>Fungi incertae sedis</taxon>
        <taxon>Mucoromycota</taxon>
        <taxon>Mucoromycotina</taxon>
        <taxon>Mucoromycetes</taxon>
        <taxon>Mucorales</taxon>
        <taxon>Mucorineae</taxon>
        <taxon>Rhizopodaceae</taxon>
        <taxon>Rhizopus</taxon>
    </lineage>
</organism>
<reference evidence="2" key="1">
    <citation type="journal article" date="2020" name="Microb. Genom.">
        <title>Genetic diversity of clinical and environmental Mucorales isolates obtained from an investigation of mucormycosis cases among solid organ transplant recipients.</title>
        <authorList>
            <person name="Nguyen M.H."/>
            <person name="Kaul D."/>
            <person name="Muto C."/>
            <person name="Cheng S.J."/>
            <person name="Richter R.A."/>
            <person name="Bruno V.M."/>
            <person name="Liu G."/>
            <person name="Beyhan S."/>
            <person name="Sundermann A.J."/>
            <person name="Mounaud S."/>
            <person name="Pasculle A.W."/>
            <person name="Nierman W.C."/>
            <person name="Driscoll E."/>
            <person name="Cumbie R."/>
            <person name="Clancy C.J."/>
            <person name="Dupont C.L."/>
        </authorList>
    </citation>
    <scope>NUCLEOTIDE SEQUENCE</scope>
    <source>
        <strain evidence="2">GL11</strain>
    </source>
</reference>
<evidence type="ECO:0000256" key="1">
    <source>
        <dbReference type="SAM" id="MobiDB-lite"/>
    </source>
</evidence>
<dbReference type="OrthoDB" id="2267579at2759"/>